<accession>A0A9P5LF00</accession>
<feature type="domain" description="CN hydrolase" evidence="2">
    <location>
        <begin position="1"/>
        <end position="262"/>
    </location>
</feature>
<keyword evidence="4" id="KW-1185">Reference proteome</keyword>
<name>A0A9P5LF00_9HYPO</name>
<dbReference type="Gene3D" id="3.60.110.10">
    <property type="entry name" value="Carbon-nitrogen hydrolase"/>
    <property type="match status" value="1"/>
</dbReference>
<dbReference type="AlphaFoldDB" id="A0A9P5LF00"/>
<dbReference type="InterPro" id="IPR044149">
    <property type="entry name" value="Nitrilases_CHs"/>
</dbReference>
<proteinExistence type="inferred from homology"/>
<reference evidence="3" key="1">
    <citation type="submission" date="2020-03" db="EMBL/GenBank/DDBJ databases">
        <title>Draft Genome Sequence of Cylindrodendrum hubeiense.</title>
        <authorList>
            <person name="Buettner E."/>
            <person name="Kellner H."/>
        </authorList>
    </citation>
    <scope>NUCLEOTIDE SEQUENCE</scope>
    <source>
        <strain evidence="3">IHI 201604</strain>
    </source>
</reference>
<dbReference type="PROSITE" id="PS50263">
    <property type="entry name" value="CN_HYDROLASE"/>
    <property type="match status" value="1"/>
</dbReference>
<organism evidence="3 4">
    <name type="scientific">Cylindrodendrum hubeiense</name>
    <dbReference type="NCBI Taxonomy" id="595255"/>
    <lineage>
        <taxon>Eukaryota</taxon>
        <taxon>Fungi</taxon>
        <taxon>Dikarya</taxon>
        <taxon>Ascomycota</taxon>
        <taxon>Pezizomycotina</taxon>
        <taxon>Sordariomycetes</taxon>
        <taxon>Hypocreomycetidae</taxon>
        <taxon>Hypocreales</taxon>
        <taxon>Nectriaceae</taxon>
        <taxon>Cylindrodendrum</taxon>
    </lineage>
</organism>
<gene>
    <name evidence="3" type="ORF">G7Z17_g7787</name>
</gene>
<dbReference type="PANTHER" id="PTHR46044:SF1">
    <property type="entry name" value="CN HYDROLASE DOMAIN-CONTAINING PROTEIN"/>
    <property type="match status" value="1"/>
</dbReference>
<dbReference type="PANTHER" id="PTHR46044">
    <property type="entry name" value="NITRILASE"/>
    <property type="match status" value="1"/>
</dbReference>
<dbReference type="GO" id="GO:0003824">
    <property type="term" value="F:catalytic activity"/>
    <property type="evidence" value="ECO:0007669"/>
    <property type="project" value="InterPro"/>
</dbReference>
<protein>
    <recommendedName>
        <fullName evidence="2">CN hydrolase domain-containing protein</fullName>
    </recommendedName>
</protein>
<dbReference type="Proteomes" id="UP000722485">
    <property type="component" value="Unassembled WGS sequence"/>
</dbReference>
<comment type="similarity">
    <text evidence="1">Belongs to the carbon-nitrogen hydrolase superfamily. Nitrilase family.</text>
</comment>
<sequence length="328" mass="36049">MIRSPPPNWPLPILNFDWTGTKLNISQNIDEGIELLHEASENGANFVMFPELWFPGFPKGADGNWSRDFLPDYIENSMVVGDANWNRLIDGIRSAGVYTALAFAERTGKYLYMAQALISPLGDILIHRHKLRPSGSERAIFTDGTIGEIVAVTTSLGRVGLLECGEHWYPSMTFPLQAQAENFHIAPFPYMLEPANKEAAWWEGAFANIGTLGHYSNLAGATSFVTAVGVAFVVSPLAQLEAYISDTVDFTKTPILYHSIETSGFNTSKTYDADSQTSWGVLQQILNGFPSYIPRDEGEFVDWHSIDINLELSGEYNMSAPGSAGPGS</sequence>
<evidence type="ECO:0000259" key="2">
    <source>
        <dbReference type="PROSITE" id="PS50263"/>
    </source>
</evidence>
<dbReference type="InterPro" id="IPR003010">
    <property type="entry name" value="C-N_Hydrolase"/>
</dbReference>
<evidence type="ECO:0000313" key="3">
    <source>
        <dbReference type="EMBL" id="KAF7547351.1"/>
    </source>
</evidence>
<evidence type="ECO:0000256" key="1">
    <source>
        <dbReference type="ARBA" id="ARBA00008129"/>
    </source>
</evidence>
<dbReference type="SUPFAM" id="SSF56317">
    <property type="entry name" value="Carbon-nitrogen hydrolase"/>
    <property type="match status" value="1"/>
</dbReference>
<dbReference type="EMBL" id="JAANBB010000181">
    <property type="protein sequence ID" value="KAF7547351.1"/>
    <property type="molecule type" value="Genomic_DNA"/>
</dbReference>
<dbReference type="InterPro" id="IPR036526">
    <property type="entry name" value="C-N_Hydrolase_sf"/>
</dbReference>
<dbReference type="Pfam" id="PF00795">
    <property type="entry name" value="CN_hydrolase"/>
    <property type="match status" value="1"/>
</dbReference>
<dbReference type="OrthoDB" id="10250282at2759"/>
<comment type="caution">
    <text evidence="3">The sequence shown here is derived from an EMBL/GenBank/DDBJ whole genome shotgun (WGS) entry which is preliminary data.</text>
</comment>
<evidence type="ECO:0000313" key="4">
    <source>
        <dbReference type="Proteomes" id="UP000722485"/>
    </source>
</evidence>